<name>A0ABY4EK26_9BACI</name>
<reference evidence="3 4" key="1">
    <citation type="submission" date="2022-04" db="EMBL/GenBank/DDBJ databases">
        <title>Halobacillus sp. isolated from saltern.</title>
        <authorList>
            <person name="Won M."/>
            <person name="Lee C.-M."/>
            <person name="Woen H.-Y."/>
            <person name="Kwon S.-W."/>
        </authorList>
    </citation>
    <scope>NUCLEOTIDE SEQUENCE [LARGE SCALE GENOMIC DNA]</scope>
    <source>
        <strain evidence="3 4">SSBR10-3</strain>
    </source>
</reference>
<accession>A0ABY4EK26</accession>
<dbReference type="InterPro" id="IPR012341">
    <property type="entry name" value="6hp_glycosidase-like_sf"/>
</dbReference>
<evidence type="ECO:0000259" key="1">
    <source>
        <dbReference type="Pfam" id="PF14742"/>
    </source>
</evidence>
<evidence type="ECO:0000259" key="2">
    <source>
        <dbReference type="Pfam" id="PF22422"/>
    </source>
</evidence>
<proteinExistence type="predicted"/>
<dbReference type="InterPro" id="IPR032856">
    <property type="entry name" value="GDE_N_bis"/>
</dbReference>
<feature type="domain" description="Putative glycogen debranching enzyme N-terminal" evidence="1">
    <location>
        <begin position="6"/>
        <end position="190"/>
    </location>
</feature>
<dbReference type="InterPro" id="IPR054491">
    <property type="entry name" value="MGH1-like_GH"/>
</dbReference>
<dbReference type="Pfam" id="PF14742">
    <property type="entry name" value="GDE_N_bis"/>
    <property type="match status" value="1"/>
</dbReference>
<gene>
    <name evidence="3" type="ORF">MUN89_02415</name>
</gene>
<sequence length="692" mass="77145">MDYSVIKEGDLFFTTEKNGDLHADDKGYGLYTQDTRFLSTFTVTVNGEKPELLSSRDDQNYTASIRLAATVQDEGATELLRERYIYDGVLYERLSVTNYFLQKRTADVAVELDADFQDMFIVRNFQSGEVGEKTGCTYQTHAFQAGYQSKDGVVKETVVEWDREAVLANEQEGIRFTLELGPQETKTITFTITPVIDGEKSPALPFDDGLALVQASYEKWLEKGTRIDSDLPLLNDVYQRGAVDTRMLLTDIGFGSLPVAGVPWFSVPFGRDSLLTSLFMLAYQPECVKGTLRTLAHYQGKEVVPEREEQPGKIMHELRFGELAATGQIPFSPYYGTVDATPLFVITACEYYKWTGDLAFIEELKPALEKAINWIDRYGSVKGDGFVQYQPSSDNSFVNQGWKDSDNSNVHEDGTLAKGAIALAEVQGYVYQAKYSLAAIYRKLGEKKRADELESEAGELREAFEQAFWMEEKKFYALALDGEGKQVKALTSNPGHVLMAGLLEPRRAKSIVNKLLDKDLFSGYGIRTMAENATGYYPMSYHNGSVWPHDNALILLGLTKSGFSSQAMKVVEGQLAAARQFEHYRLPELFCGYDSKLGHLVSYPTTCSPQAWAAASSFVWIQAMVGIEPDALTGEITLNPVFPEGMTWLKIEGMAAGNGKVSLLVTKEAQGFKVEILDNTTGWTIKEKQMVH</sequence>
<evidence type="ECO:0000313" key="4">
    <source>
        <dbReference type="Proteomes" id="UP000831787"/>
    </source>
</evidence>
<dbReference type="Gene3D" id="1.50.10.10">
    <property type="match status" value="1"/>
</dbReference>
<evidence type="ECO:0000313" key="3">
    <source>
        <dbReference type="EMBL" id="UOQ44828.1"/>
    </source>
</evidence>
<protein>
    <submittedName>
        <fullName evidence="3">Amylo-alpha-1,6-glucosidase</fullName>
    </submittedName>
</protein>
<feature type="domain" description="Mannosylglycerate hydrolase MGH1-like glycoside hydrolase" evidence="2">
    <location>
        <begin position="335"/>
        <end position="595"/>
    </location>
</feature>
<dbReference type="SUPFAM" id="SSF48208">
    <property type="entry name" value="Six-hairpin glycosidases"/>
    <property type="match status" value="1"/>
</dbReference>
<dbReference type="Proteomes" id="UP000831787">
    <property type="component" value="Chromosome"/>
</dbReference>
<organism evidence="3 4">
    <name type="scientific">Halobacillus salinarum</name>
    <dbReference type="NCBI Taxonomy" id="2932257"/>
    <lineage>
        <taxon>Bacteria</taxon>
        <taxon>Bacillati</taxon>
        <taxon>Bacillota</taxon>
        <taxon>Bacilli</taxon>
        <taxon>Bacillales</taxon>
        <taxon>Bacillaceae</taxon>
        <taxon>Halobacillus</taxon>
    </lineage>
</organism>
<dbReference type="RefSeq" id="WP_244711100.1">
    <property type="nucleotide sequence ID" value="NZ_CP095073.1"/>
</dbReference>
<dbReference type="InterPro" id="IPR008928">
    <property type="entry name" value="6-hairpin_glycosidase_sf"/>
</dbReference>
<dbReference type="EMBL" id="CP095073">
    <property type="protein sequence ID" value="UOQ44828.1"/>
    <property type="molecule type" value="Genomic_DNA"/>
</dbReference>
<dbReference type="Pfam" id="PF22422">
    <property type="entry name" value="MGH1-like_GH"/>
    <property type="match status" value="1"/>
</dbReference>
<keyword evidence="4" id="KW-1185">Reference proteome</keyword>